<sequence length="156" mass="17094">MARILITGMSGTGKTTVLAELGRRGHLTLETDEGGWVLPDATWDEPRITALLDEHPDLFLSGTVENQGRFYDRFDHVVLLSAPLEVMLERVRRRTGNPYGATPEQRAEIAHYTETVEPLLRAGASLELDGRRPVAELADALEELAGGGERHAGGPR</sequence>
<dbReference type="Proteomes" id="UP000419743">
    <property type="component" value="Unassembled WGS sequence"/>
</dbReference>
<dbReference type="Pfam" id="PF13238">
    <property type="entry name" value="AAA_18"/>
    <property type="match status" value="1"/>
</dbReference>
<dbReference type="Gene3D" id="3.40.50.300">
    <property type="entry name" value="P-loop containing nucleotide triphosphate hydrolases"/>
    <property type="match status" value="1"/>
</dbReference>
<gene>
    <name evidence="1" type="ORF">HALOF300_02784</name>
</gene>
<dbReference type="EMBL" id="CACRYJ010000040">
    <property type="protein sequence ID" value="VZO37852.1"/>
    <property type="molecule type" value="Genomic_DNA"/>
</dbReference>
<comment type="caution">
    <text evidence="1">The sequence shown here is derived from an EMBL/GenBank/DDBJ whole genome shotgun (WGS) entry which is preliminary data.</text>
</comment>
<protein>
    <recommendedName>
        <fullName evidence="3">ATP-binding protein</fullName>
    </recommendedName>
</protein>
<name>A0A7M4DKW9_9MICO</name>
<dbReference type="AlphaFoldDB" id="A0A7M4DKW9"/>
<reference evidence="1 2" key="1">
    <citation type="submission" date="2019-11" db="EMBL/GenBank/DDBJ databases">
        <authorList>
            <person name="Criscuolo A."/>
        </authorList>
    </citation>
    <scope>NUCLEOTIDE SEQUENCE [LARGE SCALE GENOMIC DNA]</scope>
    <source>
        <strain evidence="1">CIP111667</strain>
    </source>
</reference>
<keyword evidence="2" id="KW-1185">Reference proteome</keyword>
<organism evidence="1 2">
    <name type="scientific">Occultella aeris</name>
    <dbReference type="NCBI Taxonomy" id="2761496"/>
    <lineage>
        <taxon>Bacteria</taxon>
        <taxon>Bacillati</taxon>
        <taxon>Actinomycetota</taxon>
        <taxon>Actinomycetes</taxon>
        <taxon>Micrococcales</taxon>
        <taxon>Ruaniaceae</taxon>
        <taxon>Occultella</taxon>
    </lineage>
</organism>
<evidence type="ECO:0008006" key="3">
    <source>
        <dbReference type="Google" id="ProtNLM"/>
    </source>
</evidence>
<proteinExistence type="predicted"/>
<accession>A0A7M4DKW9</accession>
<dbReference type="InterPro" id="IPR027417">
    <property type="entry name" value="P-loop_NTPase"/>
</dbReference>
<evidence type="ECO:0000313" key="1">
    <source>
        <dbReference type="EMBL" id="VZO37852.1"/>
    </source>
</evidence>
<dbReference type="SUPFAM" id="SSF52540">
    <property type="entry name" value="P-loop containing nucleoside triphosphate hydrolases"/>
    <property type="match status" value="1"/>
</dbReference>
<evidence type="ECO:0000313" key="2">
    <source>
        <dbReference type="Proteomes" id="UP000419743"/>
    </source>
</evidence>
<dbReference type="RefSeq" id="WP_156741519.1">
    <property type="nucleotide sequence ID" value="NZ_CACRYJ010000040.1"/>
</dbReference>